<feature type="binding site" evidence="10">
    <location>
        <position position="130"/>
    </location>
    <ligand>
        <name>L-histidine</name>
        <dbReference type="ChEBI" id="CHEBI:57595"/>
    </ligand>
</feature>
<keyword evidence="13" id="KW-1185">Reference proteome</keyword>
<dbReference type="eggNOG" id="COG0124">
    <property type="taxonomic scope" value="Bacteria"/>
</dbReference>
<evidence type="ECO:0000256" key="6">
    <source>
        <dbReference type="ARBA" id="ARBA00022605"/>
    </source>
</evidence>
<keyword evidence="12" id="KW-0436">Ligase</keyword>
<dbReference type="HOGENOM" id="CLU_025113_0_2_9"/>
<dbReference type="PROSITE" id="PS50862">
    <property type="entry name" value="AA_TRNA_LIGASE_II"/>
    <property type="match status" value="1"/>
</dbReference>
<evidence type="ECO:0000256" key="1">
    <source>
        <dbReference type="ARBA" id="ARBA00004496"/>
    </source>
</evidence>
<evidence type="ECO:0000256" key="10">
    <source>
        <dbReference type="PIRSR" id="PIRSR001549-1"/>
    </source>
</evidence>
<dbReference type="KEGG" id="dae:Dtox_0749"/>
<sequence length="389" mass="42824">MALKDRFGRVPPGVRDLLPAEAGTKREIETKFAQLVHAWGYQEVSTPIYEYYENILVKESSQEDKLFKFLDRNGHLLVLRPDMTLPIARLAATGLKTETLPLRLFYTGHAFLYESPQAGRQREFYQAGVEILGDSSADADAETVILAVKSLLAVGIQEFQISLGHVGIFHGLADDLGLPVVEKEELKTAIGNKDFVLLRELLSRFMIAPADQSRLLKVLNLRGSAKVLVEARQLIGGGRAQSALDNLEEIYAVLQAYGVESQVTLDFGLLRELDYYTGAVFEGYTGSLGFPLCGGGRYDNLTGQFGYDLPATGFALGVDKLMLVLDRQGALNREVCCDYLIRYTREQRSEAVRQAGELRQAGYTVTTQIINSAEQSGTGVAAKKTMVLG</sequence>
<protein>
    <recommendedName>
        <fullName evidence="4 9">ATP phosphoribosyltransferase regulatory subunit</fullName>
    </recommendedName>
</protein>
<dbReference type="InterPro" id="IPR006195">
    <property type="entry name" value="aa-tRNA-synth_II"/>
</dbReference>
<evidence type="ECO:0000256" key="5">
    <source>
        <dbReference type="ARBA" id="ARBA00022490"/>
    </source>
</evidence>
<dbReference type="Proteomes" id="UP000002217">
    <property type="component" value="Chromosome"/>
</dbReference>
<dbReference type="OrthoDB" id="9800814at2"/>
<accession>C8W1L4</accession>
<comment type="subunit">
    <text evidence="9">Heteromultimer composed of HisG and HisZ subunits.</text>
</comment>
<dbReference type="EMBL" id="CP001720">
    <property type="protein sequence ID" value="ACV61659.1"/>
    <property type="molecule type" value="Genomic_DNA"/>
</dbReference>
<feature type="binding site" evidence="10">
    <location>
        <position position="126"/>
    </location>
    <ligand>
        <name>L-histidine</name>
        <dbReference type="ChEBI" id="CHEBI:57595"/>
    </ligand>
</feature>
<feature type="binding site" evidence="10">
    <location>
        <begin position="82"/>
        <end position="84"/>
    </location>
    <ligand>
        <name>L-histidine</name>
        <dbReference type="ChEBI" id="CHEBI:57595"/>
    </ligand>
</feature>
<dbReference type="Pfam" id="PF13393">
    <property type="entry name" value="tRNA-synt_His"/>
    <property type="match status" value="1"/>
</dbReference>
<dbReference type="GO" id="GO:0000105">
    <property type="term" value="P:L-histidine biosynthetic process"/>
    <property type="evidence" value="ECO:0007669"/>
    <property type="project" value="UniProtKB-UniRule"/>
</dbReference>
<comment type="subcellular location">
    <subcellularLocation>
        <location evidence="1 9">Cytoplasm</location>
    </subcellularLocation>
</comment>
<dbReference type="GO" id="GO:0005737">
    <property type="term" value="C:cytoplasm"/>
    <property type="evidence" value="ECO:0007669"/>
    <property type="project" value="UniProtKB-SubCell"/>
</dbReference>
<dbReference type="GO" id="GO:0016740">
    <property type="term" value="F:transferase activity"/>
    <property type="evidence" value="ECO:0007669"/>
    <property type="project" value="UniProtKB-ARBA"/>
</dbReference>
<evidence type="ECO:0000256" key="8">
    <source>
        <dbReference type="ARBA" id="ARBA00025246"/>
    </source>
</evidence>
<keyword evidence="7 9" id="KW-0368">Histidine biosynthesis</keyword>
<dbReference type="STRING" id="485916.Dtox_0749"/>
<dbReference type="NCBIfam" id="TIGR00443">
    <property type="entry name" value="hisZ_biosyn_reg"/>
    <property type="match status" value="1"/>
</dbReference>
<proteinExistence type="inferred from homology"/>
<reference evidence="12 13" key="1">
    <citation type="journal article" date="2009" name="Stand. Genomic Sci.">
        <title>Complete genome sequence of Desulfotomaculum acetoxidans type strain (5575).</title>
        <authorList>
            <person name="Spring S."/>
            <person name="Lapidus A."/>
            <person name="Schroder M."/>
            <person name="Gleim D."/>
            <person name="Sims D."/>
            <person name="Meincke L."/>
            <person name="Glavina Del Rio T."/>
            <person name="Tice H."/>
            <person name="Copeland A."/>
            <person name="Cheng J.F."/>
            <person name="Lucas S."/>
            <person name="Chen F."/>
            <person name="Nolan M."/>
            <person name="Bruce D."/>
            <person name="Goodwin L."/>
            <person name="Pitluck S."/>
            <person name="Ivanova N."/>
            <person name="Mavromatis K."/>
            <person name="Mikhailova N."/>
            <person name="Pati A."/>
            <person name="Chen A."/>
            <person name="Palaniappan K."/>
            <person name="Land M."/>
            <person name="Hauser L."/>
            <person name="Chang Y.J."/>
            <person name="Jeffries C.D."/>
            <person name="Chain P."/>
            <person name="Saunders E."/>
            <person name="Brettin T."/>
            <person name="Detter J.C."/>
            <person name="Goker M."/>
            <person name="Bristow J."/>
            <person name="Eisen J.A."/>
            <person name="Markowitz V."/>
            <person name="Hugenholtz P."/>
            <person name="Kyrpides N.C."/>
            <person name="Klenk H.P."/>
            <person name="Han C."/>
        </authorList>
    </citation>
    <scope>NUCLEOTIDE SEQUENCE [LARGE SCALE GENOMIC DNA]</scope>
    <source>
        <strain evidence="13">ATCC 49208 / DSM 771 / VKM B-1644</strain>
    </source>
</reference>
<evidence type="ECO:0000256" key="9">
    <source>
        <dbReference type="HAMAP-Rule" id="MF_00125"/>
    </source>
</evidence>
<evidence type="ECO:0000256" key="3">
    <source>
        <dbReference type="ARBA" id="ARBA00005539"/>
    </source>
</evidence>
<feature type="binding site" evidence="10">
    <location>
        <begin position="275"/>
        <end position="276"/>
    </location>
    <ligand>
        <name>L-histidine</name>
        <dbReference type="ChEBI" id="CHEBI:57595"/>
    </ligand>
</feature>
<keyword evidence="5 9" id="KW-0963">Cytoplasm</keyword>
<keyword evidence="6 9" id="KW-0028">Amino-acid biosynthesis</keyword>
<evidence type="ECO:0000259" key="11">
    <source>
        <dbReference type="PROSITE" id="PS50862"/>
    </source>
</evidence>
<keyword evidence="12" id="KW-0030">Aminoacyl-tRNA synthetase</keyword>
<dbReference type="InterPro" id="IPR041715">
    <property type="entry name" value="HisRS-like_core"/>
</dbReference>
<dbReference type="GO" id="GO:0140096">
    <property type="term" value="F:catalytic activity, acting on a protein"/>
    <property type="evidence" value="ECO:0007669"/>
    <property type="project" value="UniProtKB-ARBA"/>
</dbReference>
<gene>
    <name evidence="9" type="primary">hisZ</name>
    <name evidence="12" type="ordered locus">Dtox_0749</name>
</gene>
<dbReference type="InterPro" id="IPR004516">
    <property type="entry name" value="HisRS/HisZ"/>
</dbReference>
<dbReference type="GO" id="GO:0004821">
    <property type="term" value="F:histidine-tRNA ligase activity"/>
    <property type="evidence" value="ECO:0007669"/>
    <property type="project" value="TreeGrafter"/>
</dbReference>
<evidence type="ECO:0000313" key="13">
    <source>
        <dbReference type="Proteomes" id="UP000002217"/>
    </source>
</evidence>
<evidence type="ECO:0000256" key="2">
    <source>
        <dbReference type="ARBA" id="ARBA00004667"/>
    </source>
</evidence>
<dbReference type="PIRSF" id="PIRSF001549">
    <property type="entry name" value="His-tRNA_synth"/>
    <property type="match status" value="1"/>
</dbReference>
<dbReference type="PANTHER" id="PTHR43707:SF6">
    <property type="entry name" value="ATP PHOSPHORIBOSYLTRANSFERASE REGULATORY SUBUNIT"/>
    <property type="match status" value="1"/>
</dbReference>
<feature type="binding site" evidence="10">
    <location>
        <position position="271"/>
    </location>
    <ligand>
        <name>L-histidine</name>
        <dbReference type="ChEBI" id="CHEBI:57595"/>
    </ligand>
</feature>
<feature type="domain" description="Aminoacyl-transfer RNA synthetases class-II family profile" evidence="11">
    <location>
        <begin position="1"/>
        <end position="325"/>
    </location>
</feature>
<dbReference type="AlphaFoldDB" id="C8W1L4"/>
<name>C8W1L4_DESAS</name>
<organism evidence="12 13">
    <name type="scientific">Desulfofarcimen acetoxidans (strain ATCC 49208 / DSM 771 / KCTC 5769 / VKM B-1644 / 5575)</name>
    <name type="common">Desulfotomaculum acetoxidans</name>
    <dbReference type="NCBI Taxonomy" id="485916"/>
    <lineage>
        <taxon>Bacteria</taxon>
        <taxon>Bacillati</taxon>
        <taxon>Bacillota</taxon>
        <taxon>Clostridia</taxon>
        <taxon>Eubacteriales</taxon>
        <taxon>Peptococcaceae</taxon>
        <taxon>Desulfofarcimen</taxon>
    </lineage>
</organism>
<evidence type="ECO:0000256" key="7">
    <source>
        <dbReference type="ARBA" id="ARBA00023102"/>
    </source>
</evidence>
<comment type="function">
    <text evidence="8 9">Required for the first step of histidine biosynthesis. May allow the feedback regulation of ATP phosphoribosyltransferase activity by histidine.</text>
</comment>
<dbReference type="CDD" id="cd00773">
    <property type="entry name" value="HisRS-like_core"/>
    <property type="match status" value="1"/>
</dbReference>
<dbReference type="SUPFAM" id="SSF55681">
    <property type="entry name" value="Class II aaRS and biotin synthetases"/>
    <property type="match status" value="1"/>
</dbReference>
<dbReference type="PANTHER" id="PTHR43707">
    <property type="entry name" value="HISTIDYL-TRNA SYNTHETASE"/>
    <property type="match status" value="1"/>
</dbReference>
<dbReference type="Gene3D" id="3.30.930.10">
    <property type="entry name" value="Bira Bifunctional Protein, Domain 2"/>
    <property type="match status" value="1"/>
</dbReference>
<dbReference type="HAMAP" id="MF_00125">
    <property type="entry name" value="HisZ"/>
    <property type="match status" value="1"/>
</dbReference>
<evidence type="ECO:0000313" key="12">
    <source>
        <dbReference type="EMBL" id="ACV61659.1"/>
    </source>
</evidence>
<comment type="similarity">
    <text evidence="3 9">Belongs to the class-II aminoacyl-tRNA synthetase family. HisZ subfamily.</text>
</comment>
<dbReference type="InterPro" id="IPR004517">
    <property type="entry name" value="HisZ"/>
</dbReference>
<dbReference type="UniPathway" id="UPA00031">
    <property type="reaction ID" value="UER00006"/>
</dbReference>
<comment type="miscellaneous">
    <text evidence="9">This function is generally fulfilled by the C-terminal part of HisG, which is missing in some bacteria such as this one.</text>
</comment>
<dbReference type="InterPro" id="IPR045864">
    <property type="entry name" value="aa-tRNA-synth_II/BPL/LPL"/>
</dbReference>
<dbReference type="RefSeq" id="WP_015756377.1">
    <property type="nucleotide sequence ID" value="NC_013216.1"/>
</dbReference>
<dbReference type="GO" id="GO:0006427">
    <property type="term" value="P:histidyl-tRNA aminoacylation"/>
    <property type="evidence" value="ECO:0007669"/>
    <property type="project" value="TreeGrafter"/>
</dbReference>
<comment type="pathway">
    <text evidence="2 9">Amino-acid biosynthesis; L-histidine biosynthesis; L-histidine from 5-phospho-alpha-D-ribose 1-diphosphate: step 1/9.</text>
</comment>
<evidence type="ECO:0000256" key="4">
    <source>
        <dbReference type="ARBA" id="ARBA00020397"/>
    </source>
</evidence>